<proteinExistence type="predicted"/>
<dbReference type="EMBL" id="OB661726">
    <property type="protein sequence ID" value="CAD7228847.1"/>
    <property type="molecule type" value="Genomic_DNA"/>
</dbReference>
<accession>A0A7R8WC62</accession>
<evidence type="ECO:0000313" key="1">
    <source>
        <dbReference type="EMBL" id="CAD7228847.1"/>
    </source>
</evidence>
<name>A0A7R8WC62_9CRUS</name>
<reference evidence="1" key="1">
    <citation type="submission" date="2020-11" db="EMBL/GenBank/DDBJ databases">
        <authorList>
            <person name="Tran Van P."/>
        </authorList>
    </citation>
    <scope>NUCLEOTIDE SEQUENCE</scope>
</reference>
<gene>
    <name evidence="1" type="ORF">CTOB1V02_LOCUS6724</name>
</gene>
<organism evidence="1">
    <name type="scientific">Cyprideis torosa</name>
    <dbReference type="NCBI Taxonomy" id="163714"/>
    <lineage>
        <taxon>Eukaryota</taxon>
        <taxon>Metazoa</taxon>
        <taxon>Ecdysozoa</taxon>
        <taxon>Arthropoda</taxon>
        <taxon>Crustacea</taxon>
        <taxon>Oligostraca</taxon>
        <taxon>Ostracoda</taxon>
        <taxon>Podocopa</taxon>
        <taxon>Podocopida</taxon>
        <taxon>Cytherocopina</taxon>
        <taxon>Cytheroidea</taxon>
        <taxon>Cytherideidae</taxon>
        <taxon>Cyprideis</taxon>
    </lineage>
</organism>
<protein>
    <submittedName>
        <fullName evidence="1">Uncharacterized protein</fullName>
    </submittedName>
</protein>
<dbReference type="AlphaFoldDB" id="A0A7R8WC62"/>
<sequence>MTRMEDQTGTAAVQRKNAKLWLLHRDQSHNDRETKLALLHHTCGVRSHNMQTCYPLAASLKRELDETKSRLKQASERDENKTHLTVTLKELLPVTLQNSPALFTDLSCNGLLLQKSGTNAQTIQSALSRWFRGAVDLKESGVQRQKQKESA</sequence>